<name>A0ABY7BDH1_9FIRM</name>
<comment type="catalytic activity">
    <reaction evidence="9">
        <text>adenosine + phosphate = alpha-D-ribose 1-phosphate + adenine</text>
        <dbReference type="Rhea" id="RHEA:27642"/>
        <dbReference type="ChEBI" id="CHEBI:16335"/>
        <dbReference type="ChEBI" id="CHEBI:16708"/>
        <dbReference type="ChEBI" id="CHEBI:43474"/>
        <dbReference type="ChEBI" id="CHEBI:57720"/>
        <dbReference type="EC" id="2.4.2.1"/>
    </reaction>
    <physiologicalReaction direction="left-to-right" evidence="9">
        <dbReference type="Rhea" id="RHEA:27643"/>
    </physiologicalReaction>
</comment>
<comment type="function">
    <text evidence="2">Purine nucleoside enzyme that catalyzes the phosphorolysis of adenosine and inosine nucleosides, yielding D-ribose 1-phosphate and the respective free bases, adenine and hypoxanthine. Also catalyzes the phosphorolysis of S-methyl-5'-thioadenosine into adenine and S-methyl-5-thio-alpha-D-ribose 1-phosphate. Also has adenosine deaminase activity.</text>
</comment>
<keyword evidence="13" id="KW-1185">Reference proteome</keyword>
<keyword evidence="7" id="KW-0862">Zinc</keyword>
<accession>A0ABY7BDH1</accession>
<evidence type="ECO:0000256" key="3">
    <source>
        <dbReference type="ARBA" id="ARBA00007353"/>
    </source>
</evidence>
<dbReference type="NCBIfam" id="TIGR00726">
    <property type="entry name" value="peptidoglycan editing factor PgeF"/>
    <property type="match status" value="1"/>
</dbReference>
<dbReference type="Proteomes" id="UP001164745">
    <property type="component" value="Chromosome"/>
</dbReference>
<evidence type="ECO:0000256" key="1">
    <source>
        <dbReference type="ARBA" id="ARBA00000553"/>
    </source>
</evidence>
<evidence type="ECO:0000256" key="6">
    <source>
        <dbReference type="ARBA" id="ARBA00022801"/>
    </source>
</evidence>
<protein>
    <recommendedName>
        <fullName evidence="11">Purine nucleoside phosphorylase</fullName>
    </recommendedName>
</protein>
<evidence type="ECO:0000256" key="11">
    <source>
        <dbReference type="RuleBase" id="RU361274"/>
    </source>
</evidence>
<dbReference type="RefSeq" id="WP_045164844.1">
    <property type="nucleotide sequence ID" value="NZ_CP113864.1"/>
</dbReference>
<comment type="catalytic activity">
    <reaction evidence="10">
        <text>S-methyl-5'-thioadenosine + phosphate = 5-(methylsulfanyl)-alpha-D-ribose 1-phosphate + adenine</text>
        <dbReference type="Rhea" id="RHEA:11852"/>
        <dbReference type="ChEBI" id="CHEBI:16708"/>
        <dbReference type="ChEBI" id="CHEBI:17509"/>
        <dbReference type="ChEBI" id="CHEBI:43474"/>
        <dbReference type="ChEBI" id="CHEBI:58533"/>
        <dbReference type="EC" id="2.4.2.28"/>
    </reaction>
    <physiologicalReaction direction="left-to-right" evidence="10">
        <dbReference type="Rhea" id="RHEA:11853"/>
    </physiologicalReaction>
</comment>
<evidence type="ECO:0000256" key="7">
    <source>
        <dbReference type="ARBA" id="ARBA00022833"/>
    </source>
</evidence>
<proteinExistence type="inferred from homology"/>
<dbReference type="EMBL" id="CP113864">
    <property type="protein sequence ID" value="WAM30485.1"/>
    <property type="molecule type" value="Genomic_DNA"/>
</dbReference>
<keyword evidence="6" id="KW-0378">Hydrolase</keyword>
<dbReference type="CDD" id="cd16833">
    <property type="entry name" value="YfiH"/>
    <property type="match status" value="1"/>
</dbReference>
<dbReference type="InterPro" id="IPR038371">
    <property type="entry name" value="Cu_polyphenol_OxRdtase_sf"/>
</dbReference>
<evidence type="ECO:0000256" key="9">
    <source>
        <dbReference type="ARBA" id="ARBA00048968"/>
    </source>
</evidence>
<keyword evidence="4" id="KW-0808">Transferase</keyword>
<evidence type="ECO:0000313" key="13">
    <source>
        <dbReference type="Proteomes" id="UP001164745"/>
    </source>
</evidence>
<dbReference type="Gene3D" id="3.60.140.10">
    <property type="entry name" value="CNF1/YfiH-like putative cysteine hydrolases"/>
    <property type="match status" value="1"/>
</dbReference>
<dbReference type="InterPro" id="IPR003730">
    <property type="entry name" value="Cu_polyphenol_OxRdtase"/>
</dbReference>
<dbReference type="PANTHER" id="PTHR30616:SF2">
    <property type="entry name" value="PURINE NUCLEOSIDE PHOSPHORYLASE LACC1"/>
    <property type="match status" value="1"/>
</dbReference>
<evidence type="ECO:0000256" key="8">
    <source>
        <dbReference type="ARBA" id="ARBA00047989"/>
    </source>
</evidence>
<evidence type="ECO:0000256" key="10">
    <source>
        <dbReference type="ARBA" id="ARBA00049893"/>
    </source>
</evidence>
<evidence type="ECO:0000256" key="4">
    <source>
        <dbReference type="ARBA" id="ARBA00022679"/>
    </source>
</evidence>
<organism evidence="12 13">
    <name type="scientific">Caldicellulosiruptor naganoensis</name>
    <dbReference type="NCBI Taxonomy" id="29324"/>
    <lineage>
        <taxon>Bacteria</taxon>
        <taxon>Bacillati</taxon>
        <taxon>Bacillota</taxon>
        <taxon>Bacillota incertae sedis</taxon>
        <taxon>Caldicellulosiruptorales</taxon>
        <taxon>Caldicellulosiruptoraceae</taxon>
        <taxon>Caldicellulosiruptor</taxon>
    </lineage>
</organism>
<reference evidence="12" key="1">
    <citation type="submission" date="2022-12" db="EMBL/GenBank/DDBJ databases">
        <authorList>
            <person name="Bing R.G."/>
            <person name="Willard D.J."/>
            <person name="Manesh M.J.H."/>
            <person name="Laemthong T."/>
            <person name="Crosby J.R."/>
            <person name="Kelly R.M."/>
        </authorList>
    </citation>
    <scope>NUCLEOTIDE SEQUENCE</scope>
    <source>
        <strain evidence="12">DSM 8991</strain>
    </source>
</reference>
<keyword evidence="5" id="KW-0479">Metal-binding</keyword>
<dbReference type="SUPFAM" id="SSF64438">
    <property type="entry name" value="CNF1/YfiH-like putative cysteine hydrolases"/>
    <property type="match status" value="1"/>
</dbReference>
<gene>
    <name evidence="12" type="primary">pgeF</name>
    <name evidence="12" type="ORF">OTJ99_001227</name>
</gene>
<sequence>MAFEKICINGLEIIRISELKPYGVEAFFTTRRYLGSDDFNLSYKWARSKEEIDNNFLVLFKNLGVDHRNIYYAKQVHKNDIIVVEKGFDFFAYNQEIEADGLITLKSDITLMTFHADCIPVYIFDQEKRIISLLHSGWRGTLQHITKKALEVLNFKFGCNISNLIVAIGPGICKNHFEVGKDVYDAFLKEFSGDICMSNKERFYVDLKKSIERDLLESGVKKEQIIISEMCTYENEDLFFSYRRDFRTPEKLGSMVAIMRMVR</sequence>
<dbReference type="InterPro" id="IPR011324">
    <property type="entry name" value="Cytotoxic_necrot_fac-like_cat"/>
</dbReference>
<evidence type="ECO:0000256" key="5">
    <source>
        <dbReference type="ARBA" id="ARBA00022723"/>
    </source>
</evidence>
<comment type="catalytic activity">
    <reaction evidence="1">
        <text>inosine + phosphate = alpha-D-ribose 1-phosphate + hypoxanthine</text>
        <dbReference type="Rhea" id="RHEA:27646"/>
        <dbReference type="ChEBI" id="CHEBI:17368"/>
        <dbReference type="ChEBI" id="CHEBI:17596"/>
        <dbReference type="ChEBI" id="CHEBI:43474"/>
        <dbReference type="ChEBI" id="CHEBI:57720"/>
        <dbReference type="EC" id="2.4.2.1"/>
    </reaction>
    <physiologicalReaction direction="left-to-right" evidence="1">
        <dbReference type="Rhea" id="RHEA:27647"/>
    </physiologicalReaction>
</comment>
<dbReference type="PANTHER" id="PTHR30616">
    <property type="entry name" value="UNCHARACTERIZED PROTEIN YFIH"/>
    <property type="match status" value="1"/>
</dbReference>
<comment type="similarity">
    <text evidence="3 11">Belongs to the purine nucleoside phosphorylase YfiH/LACC1 family.</text>
</comment>
<dbReference type="Pfam" id="PF02578">
    <property type="entry name" value="Cu-oxidase_4"/>
    <property type="match status" value="1"/>
</dbReference>
<evidence type="ECO:0000256" key="2">
    <source>
        <dbReference type="ARBA" id="ARBA00003215"/>
    </source>
</evidence>
<comment type="catalytic activity">
    <reaction evidence="8">
        <text>adenosine + H2O + H(+) = inosine + NH4(+)</text>
        <dbReference type="Rhea" id="RHEA:24408"/>
        <dbReference type="ChEBI" id="CHEBI:15377"/>
        <dbReference type="ChEBI" id="CHEBI:15378"/>
        <dbReference type="ChEBI" id="CHEBI:16335"/>
        <dbReference type="ChEBI" id="CHEBI:17596"/>
        <dbReference type="ChEBI" id="CHEBI:28938"/>
        <dbReference type="EC" id="3.5.4.4"/>
    </reaction>
    <physiologicalReaction direction="left-to-right" evidence="8">
        <dbReference type="Rhea" id="RHEA:24409"/>
    </physiologicalReaction>
</comment>
<evidence type="ECO:0000313" key="12">
    <source>
        <dbReference type="EMBL" id="WAM30485.1"/>
    </source>
</evidence>